<sequence length="69" mass="7789">MHGVGGRARPQGSIVCNLTLHFCKRLFPRLEPMTSSSQGNNFILSVTSRLPPSITQVRKINLFSKYPFR</sequence>
<dbReference type="EMBL" id="JAWPEI010000005">
    <property type="protein sequence ID" value="KAK4725711.1"/>
    <property type="molecule type" value="Genomic_DNA"/>
</dbReference>
<comment type="caution">
    <text evidence="1">The sequence shown here is derived from an EMBL/GenBank/DDBJ whole genome shotgun (WGS) entry which is preliminary data.</text>
</comment>
<accession>A0AAV9LJ28</accession>
<reference evidence="1 2" key="1">
    <citation type="submission" date="2023-10" db="EMBL/GenBank/DDBJ databases">
        <title>Genome-Wide Identification Analysis in wild type Solanum Pinnatisectum Reveals Some Genes Defensing Phytophthora Infestans.</title>
        <authorList>
            <person name="Sun C."/>
        </authorList>
    </citation>
    <scope>NUCLEOTIDE SEQUENCE [LARGE SCALE GENOMIC DNA]</scope>
    <source>
        <strain evidence="1">LQN</strain>
        <tissue evidence="1">Leaf</tissue>
    </source>
</reference>
<dbReference type="Proteomes" id="UP001311915">
    <property type="component" value="Unassembled WGS sequence"/>
</dbReference>
<keyword evidence="2" id="KW-1185">Reference proteome</keyword>
<evidence type="ECO:0000313" key="2">
    <source>
        <dbReference type="Proteomes" id="UP001311915"/>
    </source>
</evidence>
<gene>
    <name evidence="1" type="ORF">R3W88_030628</name>
</gene>
<name>A0AAV9LJ28_9SOLN</name>
<proteinExistence type="predicted"/>
<organism evidence="1 2">
    <name type="scientific">Solanum pinnatisectum</name>
    <name type="common">tansyleaf nightshade</name>
    <dbReference type="NCBI Taxonomy" id="50273"/>
    <lineage>
        <taxon>Eukaryota</taxon>
        <taxon>Viridiplantae</taxon>
        <taxon>Streptophyta</taxon>
        <taxon>Embryophyta</taxon>
        <taxon>Tracheophyta</taxon>
        <taxon>Spermatophyta</taxon>
        <taxon>Magnoliopsida</taxon>
        <taxon>eudicotyledons</taxon>
        <taxon>Gunneridae</taxon>
        <taxon>Pentapetalae</taxon>
        <taxon>asterids</taxon>
        <taxon>lamiids</taxon>
        <taxon>Solanales</taxon>
        <taxon>Solanaceae</taxon>
        <taxon>Solanoideae</taxon>
        <taxon>Solaneae</taxon>
        <taxon>Solanum</taxon>
    </lineage>
</organism>
<dbReference type="AlphaFoldDB" id="A0AAV9LJ28"/>
<protein>
    <submittedName>
        <fullName evidence="1">Uncharacterized protein</fullName>
    </submittedName>
</protein>
<evidence type="ECO:0000313" key="1">
    <source>
        <dbReference type="EMBL" id="KAK4725711.1"/>
    </source>
</evidence>